<gene>
    <name evidence="1" type="ORF">N7541_007903</name>
</gene>
<dbReference type="OrthoDB" id="2588098at2759"/>
<accession>A0A9W9QY04</accession>
<reference evidence="1" key="2">
    <citation type="journal article" date="2023" name="IMA Fungus">
        <title>Comparative genomic study of the Penicillium genus elucidates a diverse pangenome and 15 lateral gene transfer events.</title>
        <authorList>
            <person name="Petersen C."/>
            <person name="Sorensen T."/>
            <person name="Nielsen M.R."/>
            <person name="Sondergaard T.E."/>
            <person name="Sorensen J.L."/>
            <person name="Fitzpatrick D.A."/>
            <person name="Frisvad J.C."/>
            <person name="Nielsen K.L."/>
        </authorList>
    </citation>
    <scope>NUCLEOTIDE SEQUENCE</scope>
    <source>
        <strain evidence="1">IBT 35675</strain>
    </source>
</reference>
<name>A0A9W9QY04_PENBR</name>
<keyword evidence="2" id="KW-1185">Reference proteome</keyword>
<dbReference type="AlphaFoldDB" id="A0A9W9QY04"/>
<evidence type="ECO:0000313" key="2">
    <source>
        <dbReference type="Proteomes" id="UP001148299"/>
    </source>
</evidence>
<organism evidence="1 2">
    <name type="scientific">Penicillium brevicompactum</name>
    <dbReference type="NCBI Taxonomy" id="5074"/>
    <lineage>
        <taxon>Eukaryota</taxon>
        <taxon>Fungi</taxon>
        <taxon>Dikarya</taxon>
        <taxon>Ascomycota</taxon>
        <taxon>Pezizomycotina</taxon>
        <taxon>Eurotiomycetes</taxon>
        <taxon>Eurotiomycetidae</taxon>
        <taxon>Eurotiales</taxon>
        <taxon>Aspergillaceae</taxon>
        <taxon>Penicillium</taxon>
    </lineage>
</organism>
<sequence length="218" mass="24670">MGQYWLVVSPSRCEYTTQHFGGKLSELLFSSWPDILCDLIENEWAVTRLICIGDYLNPDDLPAKIQQDNLHLVGAESDAVSMPLSYGVVQEKFEHWSYEEEEAATLAAVEESANLNHRVLRNLTTRQYVSEDKLQCGITLGHIVLMRICWSSDSSTGIPGGAYLAKGDWAGHEFDIVDAGMLEMMNGEWEDVTEDTRDEVQDLWSGDFGQDWEAEWRA</sequence>
<reference evidence="1" key="1">
    <citation type="submission" date="2022-12" db="EMBL/GenBank/DDBJ databases">
        <authorList>
            <person name="Petersen C."/>
        </authorList>
    </citation>
    <scope>NUCLEOTIDE SEQUENCE</scope>
    <source>
        <strain evidence="1">IBT 35675</strain>
    </source>
</reference>
<evidence type="ECO:0000313" key="1">
    <source>
        <dbReference type="EMBL" id="KAJ5350176.1"/>
    </source>
</evidence>
<comment type="caution">
    <text evidence="1">The sequence shown here is derived from an EMBL/GenBank/DDBJ whole genome shotgun (WGS) entry which is preliminary data.</text>
</comment>
<dbReference type="EMBL" id="JAPZBR010000006">
    <property type="protein sequence ID" value="KAJ5350176.1"/>
    <property type="molecule type" value="Genomic_DNA"/>
</dbReference>
<proteinExistence type="predicted"/>
<dbReference type="Proteomes" id="UP001148299">
    <property type="component" value="Unassembled WGS sequence"/>
</dbReference>
<protein>
    <submittedName>
        <fullName evidence="1">Uncharacterized protein</fullName>
    </submittedName>
</protein>